<evidence type="ECO:0000313" key="2">
    <source>
        <dbReference type="EMBL" id="GBN54823.1"/>
    </source>
</evidence>
<evidence type="ECO:0000256" key="1">
    <source>
        <dbReference type="SAM" id="MobiDB-lite"/>
    </source>
</evidence>
<accession>A0A4Y2PVC7</accession>
<protein>
    <submittedName>
        <fullName evidence="2">Uncharacterized protein</fullName>
    </submittedName>
</protein>
<comment type="caution">
    <text evidence="2">The sequence shown here is derived from an EMBL/GenBank/DDBJ whole genome shotgun (WGS) entry which is preliminary data.</text>
</comment>
<proteinExistence type="predicted"/>
<feature type="compositionally biased region" description="Basic and acidic residues" evidence="1">
    <location>
        <begin position="7"/>
        <end position="16"/>
    </location>
</feature>
<gene>
    <name evidence="2" type="ORF">AVEN_133112_1</name>
</gene>
<organism evidence="2 3">
    <name type="scientific">Araneus ventricosus</name>
    <name type="common">Orbweaver spider</name>
    <name type="synonym">Epeira ventricosa</name>
    <dbReference type="NCBI Taxonomy" id="182803"/>
    <lineage>
        <taxon>Eukaryota</taxon>
        <taxon>Metazoa</taxon>
        <taxon>Ecdysozoa</taxon>
        <taxon>Arthropoda</taxon>
        <taxon>Chelicerata</taxon>
        <taxon>Arachnida</taxon>
        <taxon>Araneae</taxon>
        <taxon>Araneomorphae</taxon>
        <taxon>Entelegynae</taxon>
        <taxon>Araneoidea</taxon>
        <taxon>Araneidae</taxon>
        <taxon>Araneus</taxon>
    </lineage>
</organism>
<reference evidence="2 3" key="1">
    <citation type="journal article" date="2019" name="Sci. Rep.">
        <title>Orb-weaving spider Araneus ventricosus genome elucidates the spidroin gene catalogue.</title>
        <authorList>
            <person name="Kono N."/>
            <person name="Nakamura H."/>
            <person name="Ohtoshi R."/>
            <person name="Moran D.A.P."/>
            <person name="Shinohara A."/>
            <person name="Yoshida Y."/>
            <person name="Fujiwara M."/>
            <person name="Mori M."/>
            <person name="Tomita M."/>
            <person name="Arakawa K."/>
        </authorList>
    </citation>
    <scope>NUCLEOTIDE SEQUENCE [LARGE SCALE GENOMIC DNA]</scope>
</reference>
<dbReference type="AlphaFoldDB" id="A0A4Y2PVC7"/>
<evidence type="ECO:0000313" key="3">
    <source>
        <dbReference type="Proteomes" id="UP000499080"/>
    </source>
</evidence>
<feature type="region of interest" description="Disordered" evidence="1">
    <location>
        <begin position="1"/>
        <end position="40"/>
    </location>
</feature>
<dbReference type="Proteomes" id="UP000499080">
    <property type="component" value="Unassembled WGS sequence"/>
</dbReference>
<feature type="compositionally biased region" description="Basic and acidic residues" evidence="1">
    <location>
        <begin position="29"/>
        <end position="39"/>
    </location>
</feature>
<dbReference type="EMBL" id="BGPR01012154">
    <property type="protein sequence ID" value="GBN54823.1"/>
    <property type="molecule type" value="Genomic_DNA"/>
</dbReference>
<dbReference type="OrthoDB" id="8040188at2759"/>
<name>A0A4Y2PVC7_ARAVE</name>
<keyword evidence="3" id="KW-1185">Reference proteome</keyword>
<sequence>MSAEETEERRSEDRLRTITRRNNMTAEETQQRRSEDRLRTTGQVYHKPGSLMFLPNEDAKFLQIYFLGKEEAEAKRRCKLISGTTKSLIESL</sequence>